<evidence type="ECO:0000256" key="2">
    <source>
        <dbReference type="ARBA" id="ARBA00022448"/>
    </source>
</evidence>
<dbReference type="GO" id="GO:0022857">
    <property type="term" value="F:transmembrane transporter activity"/>
    <property type="evidence" value="ECO:0007669"/>
    <property type="project" value="InterPro"/>
</dbReference>
<dbReference type="InterPro" id="IPR036259">
    <property type="entry name" value="MFS_trans_sf"/>
</dbReference>
<sequence>MSDTKINHLFLLIVITMMSVIGLIASDIFLPAIPDIMRHFKINADQIQSMLSSFLFGISFMQLFYGPLSDSLGRRQLLLGGLILFTLSSVAIIYTHNFYQIQILRVIQAIGACAGITLGRAIVGDLFSKEDASKIFLTVFPFIGMSPAIAPLIGGQLNNAFGWQACFVFSVVFGTVLIGLILWQLPETLPVTKRRRLSFRQVFQAYYTL</sequence>
<dbReference type="GO" id="GO:1990961">
    <property type="term" value="P:xenobiotic detoxification by transmembrane export across the plasma membrane"/>
    <property type="evidence" value="ECO:0007669"/>
    <property type="project" value="TreeGrafter"/>
</dbReference>
<dbReference type="EMBL" id="CP003789">
    <property type="protein sequence ID" value="AGA64659.1"/>
    <property type="molecule type" value="Genomic_DNA"/>
</dbReference>
<dbReference type="SUPFAM" id="SSF103473">
    <property type="entry name" value="MFS general substrate transporter"/>
    <property type="match status" value="1"/>
</dbReference>
<dbReference type="eggNOG" id="COG2814">
    <property type="taxonomic scope" value="Bacteria"/>
</dbReference>
<feature type="transmembrane region" description="Helical" evidence="6">
    <location>
        <begin position="46"/>
        <end position="65"/>
    </location>
</feature>
<dbReference type="KEGG" id="lcc:B488_06670"/>
<evidence type="ECO:0000256" key="1">
    <source>
        <dbReference type="ARBA" id="ARBA00004141"/>
    </source>
</evidence>
<feature type="transmembrane region" description="Helical" evidence="6">
    <location>
        <begin position="102"/>
        <end position="123"/>
    </location>
</feature>
<keyword evidence="4 6" id="KW-1133">Transmembrane helix</keyword>
<evidence type="ECO:0000256" key="5">
    <source>
        <dbReference type="ARBA" id="ARBA00023136"/>
    </source>
</evidence>
<name>L0ET03_LIBCB</name>
<dbReference type="Gene3D" id="1.20.1720.10">
    <property type="entry name" value="Multidrug resistance protein D"/>
    <property type="match status" value="1"/>
</dbReference>
<evidence type="ECO:0000259" key="7">
    <source>
        <dbReference type="PROSITE" id="PS50850"/>
    </source>
</evidence>
<evidence type="ECO:0000256" key="6">
    <source>
        <dbReference type="SAM" id="Phobius"/>
    </source>
</evidence>
<gene>
    <name evidence="8" type="ordered locus">B488_06670</name>
</gene>
<organism evidence="8 9">
    <name type="scientific">Liberibacter crescens (strain BT-1)</name>
    <dbReference type="NCBI Taxonomy" id="1215343"/>
    <lineage>
        <taxon>Bacteria</taxon>
        <taxon>Pseudomonadati</taxon>
        <taxon>Pseudomonadota</taxon>
        <taxon>Alphaproteobacteria</taxon>
        <taxon>Hyphomicrobiales</taxon>
        <taxon>Rhizobiaceae</taxon>
        <taxon>Liberibacter</taxon>
    </lineage>
</organism>
<dbReference type="PROSITE" id="PS50850">
    <property type="entry name" value="MFS"/>
    <property type="match status" value="1"/>
</dbReference>
<keyword evidence="9" id="KW-1185">Reference proteome</keyword>
<dbReference type="Pfam" id="PF07690">
    <property type="entry name" value="MFS_1"/>
    <property type="match status" value="1"/>
</dbReference>
<feature type="domain" description="Major facilitator superfamily (MFS) profile" evidence="7">
    <location>
        <begin position="11"/>
        <end position="209"/>
    </location>
</feature>
<comment type="subcellular location">
    <subcellularLocation>
        <location evidence="1">Membrane</location>
        <topology evidence="1">Multi-pass membrane protein</topology>
    </subcellularLocation>
</comment>
<dbReference type="Proteomes" id="UP000010799">
    <property type="component" value="Chromosome"/>
</dbReference>
<evidence type="ECO:0000313" key="9">
    <source>
        <dbReference type="Proteomes" id="UP000010799"/>
    </source>
</evidence>
<protein>
    <submittedName>
        <fullName evidence="8">Transport protein</fullName>
    </submittedName>
</protein>
<keyword evidence="2" id="KW-0813">Transport</keyword>
<dbReference type="InterPro" id="IPR011701">
    <property type="entry name" value="MFS"/>
</dbReference>
<evidence type="ECO:0000313" key="8">
    <source>
        <dbReference type="EMBL" id="AGA64659.1"/>
    </source>
</evidence>
<feature type="transmembrane region" description="Helical" evidence="6">
    <location>
        <begin position="135"/>
        <end position="154"/>
    </location>
</feature>
<dbReference type="RefSeq" id="WP_015273086.1">
    <property type="nucleotide sequence ID" value="NC_019907.1"/>
</dbReference>
<feature type="transmembrane region" description="Helical" evidence="6">
    <location>
        <begin position="9"/>
        <end position="34"/>
    </location>
</feature>
<accession>L0ET03</accession>
<dbReference type="PATRIC" id="fig|1215343.11.peg.683"/>
<dbReference type="STRING" id="1215343.B488_06670"/>
<dbReference type="AlphaFoldDB" id="L0ET03"/>
<feature type="transmembrane region" description="Helical" evidence="6">
    <location>
        <begin position="160"/>
        <end position="185"/>
    </location>
</feature>
<dbReference type="PANTHER" id="PTHR23502:SF132">
    <property type="entry name" value="POLYAMINE TRANSPORTER 2-RELATED"/>
    <property type="match status" value="1"/>
</dbReference>
<evidence type="ECO:0000256" key="4">
    <source>
        <dbReference type="ARBA" id="ARBA00022989"/>
    </source>
</evidence>
<dbReference type="InterPro" id="IPR020846">
    <property type="entry name" value="MFS_dom"/>
</dbReference>
<feature type="transmembrane region" description="Helical" evidence="6">
    <location>
        <begin position="77"/>
        <end position="96"/>
    </location>
</feature>
<reference evidence="8 9" key="1">
    <citation type="journal article" date="2012" name="Stand. Genomic Sci.">
        <title>Complete genome sequence of Liberibacter crescens BT-1.</title>
        <authorList>
            <person name="Leonard M.T."/>
            <person name="Fagen J.R."/>
            <person name="Davis-Richardson A.G."/>
            <person name="Davis M.J."/>
            <person name="Triplett E.W."/>
        </authorList>
    </citation>
    <scope>NUCLEOTIDE SEQUENCE [LARGE SCALE GENOMIC DNA]</scope>
    <source>
        <strain evidence="8 9">BT-1</strain>
    </source>
</reference>
<evidence type="ECO:0000256" key="3">
    <source>
        <dbReference type="ARBA" id="ARBA00022692"/>
    </source>
</evidence>
<proteinExistence type="predicted"/>
<dbReference type="GO" id="GO:0005886">
    <property type="term" value="C:plasma membrane"/>
    <property type="evidence" value="ECO:0007669"/>
    <property type="project" value="TreeGrafter"/>
</dbReference>
<dbReference type="HOGENOM" id="CLU_001265_47_3_5"/>
<keyword evidence="3 6" id="KW-0812">Transmembrane</keyword>
<dbReference type="PANTHER" id="PTHR23502">
    <property type="entry name" value="MAJOR FACILITATOR SUPERFAMILY"/>
    <property type="match status" value="1"/>
</dbReference>
<keyword evidence="5 6" id="KW-0472">Membrane</keyword>